<gene>
    <name evidence="5" type="ORF">GSTUAT00004820001</name>
</gene>
<protein>
    <recommendedName>
        <fullName evidence="3">Protein BCP1</fullName>
    </recommendedName>
</protein>
<name>A0A292PXD2_9PEZI</name>
<keyword evidence="3" id="KW-0813">Transport</keyword>
<evidence type="ECO:0000313" key="6">
    <source>
        <dbReference type="Proteomes" id="UP001412239"/>
    </source>
</evidence>
<keyword evidence="3" id="KW-0653">Protein transport</keyword>
<dbReference type="GO" id="GO:0015031">
    <property type="term" value="P:protein transport"/>
    <property type="evidence" value="ECO:0007669"/>
    <property type="project" value="UniProtKB-KW"/>
</dbReference>
<dbReference type="GO" id="GO:0005634">
    <property type="term" value="C:nucleus"/>
    <property type="evidence" value="ECO:0007669"/>
    <property type="project" value="UniProtKB-SubCell"/>
</dbReference>
<sequence length="332" mass="36987">MGKRKVPKDIEAGDMEMGCGGEENNNSDSSSDSEELDIVNVDFEMFDPQPDHDFHGLKTLLRQLFDTDNTLFDLSALADLILSQPLLGTTVKVDGNESDPYAFLTVVNLQEHKQRHSVSSDSYSQDNPVVQDLIKYVLARSQSSSNLNKKLKELLSGSASSHTGLILTERLINVPTEIVPPMYKMLLEEINWALEEVRLLCSCSRHALPSNVDVASQNEPYNFSNFLILSKTYTEVPSKVDALESRPQKKGKKGSSKSKNELFYFHPEDETIQRGGEHASFKYENQGDPGAADSKRAFSDFGIMPQGHMILVGKDELPKIVEDLEKLFTPGT</sequence>
<feature type="region of interest" description="Disordered" evidence="4">
    <location>
        <begin position="1"/>
        <end position="34"/>
    </location>
</feature>
<evidence type="ECO:0000256" key="3">
    <source>
        <dbReference type="PIRNR" id="PIRNR028983"/>
    </source>
</evidence>
<evidence type="ECO:0000256" key="1">
    <source>
        <dbReference type="ARBA" id="ARBA00002688"/>
    </source>
</evidence>
<dbReference type="EMBL" id="LN891031">
    <property type="protein sequence ID" value="CUS11097.1"/>
    <property type="molecule type" value="Genomic_DNA"/>
</dbReference>
<dbReference type="Proteomes" id="UP001412239">
    <property type="component" value="Unassembled WGS sequence"/>
</dbReference>
<keyword evidence="6" id="KW-1185">Reference proteome</keyword>
<dbReference type="AlphaFoldDB" id="A0A292PXD2"/>
<dbReference type="PANTHER" id="PTHR13261">
    <property type="entry name" value="BRCA2 AND CDKN1A INTERACTING PROTEIN"/>
    <property type="match status" value="1"/>
</dbReference>
<evidence type="ECO:0000256" key="2">
    <source>
        <dbReference type="ARBA" id="ARBA00006781"/>
    </source>
</evidence>
<comment type="subcellular location">
    <subcellularLocation>
        <location evidence="3">Nucleus</location>
    </subcellularLocation>
</comment>
<organism evidence="5 6">
    <name type="scientific">Tuber aestivum</name>
    <name type="common">summer truffle</name>
    <dbReference type="NCBI Taxonomy" id="59557"/>
    <lineage>
        <taxon>Eukaryota</taxon>
        <taxon>Fungi</taxon>
        <taxon>Dikarya</taxon>
        <taxon>Ascomycota</taxon>
        <taxon>Pezizomycotina</taxon>
        <taxon>Pezizomycetes</taxon>
        <taxon>Pezizales</taxon>
        <taxon>Tuberaceae</taxon>
        <taxon>Tuber</taxon>
    </lineage>
</organism>
<comment type="similarity">
    <text evidence="2 3">Belongs to the BCP1 family.</text>
</comment>
<dbReference type="Pfam" id="PF13862">
    <property type="entry name" value="BCCIP"/>
    <property type="match status" value="1"/>
</dbReference>
<evidence type="ECO:0000256" key="4">
    <source>
        <dbReference type="SAM" id="MobiDB-lite"/>
    </source>
</evidence>
<evidence type="ECO:0000313" key="5">
    <source>
        <dbReference type="EMBL" id="CUS11097.1"/>
    </source>
</evidence>
<accession>A0A292PXD2</accession>
<proteinExistence type="inferred from homology"/>
<comment type="function">
    <text evidence="1 3">Involved in nuclear export, actin cytoskeleton organization and vesicular transport.</text>
</comment>
<dbReference type="InterPro" id="IPR025602">
    <property type="entry name" value="BCP1_family"/>
</dbReference>
<dbReference type="PANTHER" id="PTHR13261:SF0">
    <property type="entry name" value="BRCA2 AND CDKN1A-INTERACTING PROTEIN"/>
    <property type="match status" value="1"/>
</dbReference>
<keyword evidence="3" id="KW-0539">Nucleus</keyword>
<reference evidence="5" key="1">
    <citation type="submission" date="2015-10" db="EMBL/GenBank/DDBJ databases">
        <authorList>
            <person name="Regsiter A."/>
            <person name="william w."/>
        </authorList>
    </citation>
    <scope>NUCLEOTIDE SEQUENCE</scope>
    <source>
        <strain evidence="5">Montdore</strain>
    </source>
</reference>
<dbReference type="PIRSF" id="PIRSF028983">
    <property type="entry name" value="BCP1"/>
    <property type="match status" value="1"/>
</dbReference>